<accession>A0AAV7HN69</accession>
<dbReference type="GO" id="GO:0005975">
    <property type="term" value="P:carbohydrate metabolic process"/>
    <property type="evidence" value="ECO:0007669"/>
    <property type="project" value="InterPro"/>
</dbReference>
<dbReference type="SUPFAM" id="SSF51126">
    <property type="entry name" value="Pectin lyase-like"/>
    <property type="match status" value="1"/>
</dbReference>
<dbReference type="Pfam" id="PF00295">
    <property type="entry name" value="Glyco_hydro_28"/>
    <property type="match status" value="1"/>
</dbReference>
<comment type="catalytic activity">
    <reaction evidence="10">
        <text>[(1-&gt;4)-alpha-D-galacturonosyl](n) + H2O = alpha-D-galacturonate + [(1-&gt;4)-alpha-D-galacturonosyl](n-1)</text>
        <dbReference type="Rhea" id="RHEA:14117"/>
        <dbReference type="Rhea" id="RHEA-COMP:14570"/>
        <dbReference type="Rhea" id="RHEA-COMP:14572"/>
        <dbReference type="ChEBI" id="CHEBI:15377"/>
        <dbReference type="ChEBI" id="CHEBI:58658"/>
        <dbReference type="ChEBI" id="CHEBI:140523"/>
        <dbReference type="EC" id="3.2.1.67"/>
    </reaction>
</comment>
<dbReference type="InterPro" id="IPR006626">
    <property type="entry name" value="PbH1"/>
</dbReference>
<proteinExistence type="inferred from homology"/>
<evidence type="ECO:0000256" key="4">
    <source>
        <dbReference type="ARBA" id="ARBA00022525"/>
    </source>
</evidence>
<evidence type="ECO:0000313" key="17">
    <source>
        <dbReference type="EMBL" id="KAH0470367.1"/>
    </source>
</evidence>
<dbReference type="EMBL" id="JAGFBR010000001">
    <property type="protein sequence ID" value="KAH0470367.1"/>
    <property type="molecule type" value="Genomic_DNA"/>
</dbReference>
<evidence type="ECO:0000256" key="3">
    <source>
        <dbReference type="ARBA" id="ARBA00022512"/>
    </source>
</evidence>
<keyword evidence="6 15" id="KW-0326">Glycosidase</keyword>
<evidence type="ECO:0000256" key="8">
    <source>
        <dbReference type="ARBA" id="ARBA00038933"/>
    </source>
</evidence>
<dbReference type="InterPro" id="IPR011050">
    <property type="entry name" value="Pectin_lyase_fold/virulence"/>
</dbReference>
<dbReference type="GO" id="GO:0004650">
    <property type="term" value="F:polygalacturonase activity"/>
    <property type="evidence" value="ECO:0007669"/>
    <property type="project" value="InterPro"/>
</dbReference>
<evidence type="ECO:0000256" key="1">
    <source>
        <dbReference type="ARBA" id="ARBA00004191"/>
    </source>
</evidence>
<dbReference type="SMART" id="SM00710">
    <property type="entry name" value="PbH1"/>
    <property type="match status" value="3"/>
</dbReference>
<evidence type="ECO:0000256" key="5">
    <source>
        <dbReference type="ARBA" id="ARBA00022801"/>
    </source>
</evidence>
<dbReference type="InterPro" id="IPR012334">
    <property type="entry name" value="Pectin_lyas_fold"/>
</dbReference>
<dbReference type="EC" id="3.2.1.67" evidence="8"/>
<evidence type="ECO:0000256" key="9">
    <source>
        <dbReference type="ARBA" id="ARBA00043142"/>
    </source>
</evidence>
<comment type="subcellular location">
    <subcellularLocation>
        <location evidence="1">Secreted</location>
        <location evidence="1">Cell wall</location>
    </subcellularLocation>
</comment>
<keyword evidence="18" id="KW-1185">Reference proteome</keyword>
<evidence type="ECO:0000313" key="18">
    <source>
        <dbReference type="Proteomes" id="UP000775213"/>
    </source>
</evidence>
<dbReference type="FunFam" id="2.160.20.10:FF:000004">
    <property type="entry name" value="Pectin lyase-like superfamily protein"/>
    <property type="match status" value="1"/>
</dbReference>
<reference evidence="17 18" key="1">
    <citation type="journal article" date="2021" name="Hortic Res">
        <title>Chromosome-scale assembly of the Dendrobium chrysotoxum genome enhances the understanding of orchid evolution.</title>
        <authorList>
            <person name="Zhang Y."/>
            <person name="Zhang G.Q."/>
            <person name="Zhang D."/>
            <person name="Liu X.D."/>
            <person name="Xu X.Y."/>
            <person name="Sun W.H."/>
            <person name="Yu X."/>
            <person name="Zhu X."/>
            <person name="Wang Z.W."/>
            <person name="Zhao X."/>
            <person name="Zhong W.Y."/>
            <person name="Chen H."/>
            <person name="Yin W.L."/>
            <person name="Huang T."/>
            <person name="Niu S.C."/>
            <person name="Liu Z.J."/>
        </authorList>
    </citation>
    <scope>NUCLEOTIDE SEQUENCE [LARGE SCALE GENOMIC DNA]</scope>
    <source>
        <strain evidence="17">Lindl</strain>
    </source>
</reference>
<dbReference type="AlphaFoldDB" id="A0AAV7HN69"/>
<keyword evidence="5 15" id="KW-0378">Hydrolase</keyword>
<dbReference type="GO" id="GO:0071555">
    <property type="term" value="P:cell wall organization"/>
    <property type="evidence" value="ECO:0007669"/>
    <property type="project" value="UniProtKB-KW"/>
</dbReference>
<keyword evidence="7" id="KW-0961">Cell wall biogenesis/degradation</keyword>
<evidence type="ECO:0000256" key="14">
    <source>
        <dbReference type="PROSITE-ProRule" id="PRU10052"/>
    </source>
</evidence>
<name>A0AAV7HN69_DENCH</name>
<evidence type="ECO:0000256" key="7">
    <source>
        <dbReference type="ARBA" id="ARBA00023316"/>
    </source>
</evidence>
<keyword evidence="3" id="KW-0134">Cell wall</keyword>
<evidence type="ECO:0000256" key="6">
    <source>
        <dbReference type="ARBA" id="ARBA00023295"/>
    </source>
</evidence>
<sequence length="396" mass="42937">MASQITLLFHLFSFLSFSSTISSYNILNFGAKQGGNVDCVEAIFRAWKMACNSSSSPANIYIPNGIFLISGVRFKGPCVNKKINFMINGTLMAPPGYTGSSELITFDTVEGISINGGVLDGRGSRLWDCKLRDKKCPRGATTSHLAKSQSLEFTNSKDIEIRRLTSIDSELFHIVIHRCDNVNLDGLSIVGPKWSPNTDGIHVQMSTKVNIRNTRIKTGDDCISIGPGTSALWVENIACGPGHGISIGSLGKDEGLKEEGVHNVTVQNILFLGSDNGLRIKTWGSNVEGYVRGIIFKHVVMNNVINPIIIDQNYCPHNENCPGKDSSIQISDVEYRNIQGTSASPIAIKLDCSPTNPCKGLGMSNIKLTYKERPAKSFCKHASGHSAGLMIPPSCL</sequence>
<evidence type="ECO:0000256" key="2">
    <source>
        <dbReference type="ARBA" id="ARBA00008834"/>
    </source>
</evidence>
<organism evidence="17 18">
    <name type="scientific">Dendrobium chrysotoxum</name>
    <name type="common">Orchid</name>
    <dbReference type="NCBI Taxonomy" id="161865"/>
    <lineage>
        <taxon>Eukaryota</taxon>
        <taxon>Viridiplantae</taxon>
        <taxon>Streptophyta</taxon>
        <taxon>Embryophyta</taxon>
        <taxon>Tracheophyta</taxon>
        <taxon>Spermatophyta</taxon>
        <taxon>Magnoliopsida</taxon>
        <taxon>Liliopsida</taxon>
        <taxon>Asparagales</taxon>
        <taxon>Orchidaceae</taxon>
        <taxon>Epidendroideae</taxon>
        <taxon>Malaxideae</taxon>
        <taxon>Dendrobiinae</taxon>
        <taxon>Dendrobium</taxon>
    </lineage>
</organism>
<evidence type="ECO:0000256" key="13">
    <source>
        <dbReference type="ARBA" id="ARBA00083621"/>
    </source>
</evidence>
<dbReference type="PROSITE" id="PS00502">
    <property type="entry name" value="POLYGALACTURONASE"/>
    <property type="match status" value="1"/>
</dbReference>
<dbReference type="Gene3D" id="2.160.20.10">
    <property type="entry name" value="Single-stranded right-handed beta-helix, Pectin lyase-like"/>
    <property type="match status" value="1"/>
</dbReference>
<dbReference type="PANTHER" id="PTHR31375">
    <property type="match status" value="1"/>
</dbReference>
<evidence type="ECO:0000256" key="10">
    <source>
        <dbReference type="ARBA" id="ARBA00048766"/>
    </source>
</evidence>
<evidence type="ECO:0000256" key="12">
    <source>
        <dbReference type="ARBA" id="ARBA00068298"/>
    </source>
</evidence>
<keyword evidence="16" id="KW-0732">Signal</keyword>
<comment type="caution">
    <text evidence="17">The sequence shown here is derived from an EMBL/GenBank/DDBJ whole genome shotgun (WGS) entry which is preliminary data.</text>
</comment>
<gene>
    <name evidence="17" type="ORF">IEQ34_000090</name>
</gene>
<dbReference type="Proteomes" id="UP000775213">
    <property type="component" value="Unassembled WGS sequence"/>
</dbReference>
<evidence type="ECO:0000256" key="11">
    <source>
        <dbReference type="ARBA" id="ARBA00057651"/>
    </source>
</evidence>
<protein>
    <recommendedName>
        <fullName evidence="12">Exopolygalacturonase</fullName>
        <ecNumber evidence="8">3.2.1.67</ecNumber>
    </recommendedName>
    <alternativeName>
        <fullName evidence="9">Galacturan 1,4-alpha-galacturonidase</fullName>
    </alternativeName>
    <alternativeName>
        <fullName evidence="13">Pectinase</fullName>
    </alternativeName>
</protein>
<dbReference type="GO" id="GO:0047911">
    <property type="term" value="F:galacturan 1,4-alpha-galacturonidase activity"/>
    <property type="evidence" value="ECO:0007669"/>
    <property type="project" value="UniProtKB-EC"/>
</dbReference>
<feature type="chain" id="PRO_5043697988" description="Exopolygalacturonase" evidence="16">
    <location>
        <begin position="24"/>
        <end position="396"/>
    </location>
</feature>
<feature type="signal peptide" evidence="16">
    <location>
        <begin position="1"/>
        <end position="23"/>
    </location>
</feature>
<evidence type="ECO:0000256" key="16">
    <source>
        <dbReference type="SAM" id="SignalP"/>
    </source>
</evidence>
<comment type="function">
    <text evidence="11">May function in depolymerizing pectin during pollen development, germination, and tube growth. Acts as an exo-polygalacturonase.</text>
</comment>
<keyword evidence="4" id="KW-0964">Secreted</keyword>
<evidence type="ECO:0000256" key="15">
    <source>
        <dbReference type="RuleBase" id="RU361169"/>
    </source>
</evidence>
<comment type="similarity">
    <text evidence="2 15">Belongs to the glycosyl hydrolase 28 family.</text>
</comment>
<dbReference type="InterPro" id="IPR000743">
    <property type="entry name" value="Glyco_hydro_28"/>
</dbReference>
<feature type="active site" evidence="14">
    <location>
        <position position="243"/>
    </location>
</feature>